<gene>
    <name evidence="1" type="ORF">Z519_08445</name>
</gene>
<dbReference type="Proteomes" id="UP000053789">
    <property type="component" value="Unassembled WGS sequence"/>
</dbReference>
<dbReference type="PANTHER" id="PTHR31047">
    <property type="entry name" value="MEIOTICALLY UP-REGULATED GENE 157 PROTEIN"/>
    <property type="match status" value="1"/>
</dbReference>
<dbReference type="RefSeq" id="XP_016617331.1">
    <property type="nucleotide sequence ID" value="XM_016766173.1"/>
</dbReference>
<dbReference type="OrthoDB" id="7771656at2759"/>
<evidence type="ECO:0000313" key="2">
    <source>
        <dbReference type="Proteomes" id="UP000053789"/>
    </source>
</evidence>
<name>A0A0D2FVU4_CLAB1</name>
<protein>
    <submittedName>
        <fullName evidence="1">Uncharacterized protein</fullName>
    </submittedName>
</protein>
<accession>A0A0D2FVU4</accession>
<dbReference type="GeneID" id="27701373"/>
<dbReference type="GO" id="GO:0005975">
    <property type="term" value="P:carbohydrate metabolic process"/>
    <property type="evidence" value="ECO:0007669"/>
    <property type="project" value="InterPro"/>
</dbReference>
<dbReference type="EMBL" id="KN846992">
    <property type="protein sequence ID" value="KIW90662.1"/>
    <property type="molecule type" value="Genomic_DNA"/>
</dbReference>
<dbReference type="HOGENOM" id="CLU_1844859_0_0_1"/>
<dbReference type="GO" id="GO:0003824">
    <property type="term" value="F:catalytic activity"/>
    <property type="evidence" value="ECO:0007669"/>
    <property type="project" value="UniProtKB-ARBA"/>
</dbReference>
<keyword evidence="2" id="KW-1185">Reference proteome</keyword>
<dbReference type="InterPro" id="IPR008313">
    <property type="entry name" value="GH125"/>
</dbReference>
<dbReference type="VEuPathDB" id="FungiDB:Z519_08445"/>
<dbReference type="InterPro" id="IPR012341">
    <property type="entry name" value="6hp_glycosidase-like_sf"/>
</dbReference>
<dbReference type="PANTHER" id="PTHR31047:SF0">
    <property type="entry name" value="MEIOTICALLY UP-REGULATED GENE 157 PROTEIN"/>
    <property type="match status" value="1"/>
</dbReference>
<evidence type="ECO:0000313" key="1">
    <source>
        <dbReference type="EMBL" id="KIW90662.1"/>
    </source>
</evidence>
<organism evidence="1 2">
    <name type="scientific">Cladophialophora bantiana (strain ATCC 10958 / CBS 173.52 / CDC B-1940 / NIH 8579)</name>
    <name type="common">Xylohypha bantiana</name>
    <dbReference type="NCBI Taxonomy" id="1442370"/>
    <lineage>
        <taxon>Eukaryota</taxon>
        <taxon>Fungi</taxon>
        <taxon>Dikarya</taxon>
        <taxon>Ascomycota</taxon>
        <taxon>Pezizomycotina</taxon>
        <taxon>Eurotiomycetes</taxon>
        <taxon>Chaetothyriomycetidae</taxon>
        <taxon>Chaetothyriales</taxon>
        <taxon>Herpotrichiellaceae</taxon>
        <taxon>Cladophialophora</taxon>
    </lineage>
</organism>
<dbReference type="AlphaFoldDB" id="A0A0D2FVU4"/>
<dbReference type="Gene3D" id="1.50.10.10">
    <property type="match status" value="1"/>
</dbReference>
<proteinExistence type="predicted"/>
<sequence length="139" mass="15730">MTRAILRQEKGLNKCKSRMSSNCRRRVRASLYQYPVSLHATMLFLVSLNICLILLAAVSVAQEVNYTCPDPAVYFAEYHGPFSAGRFNLSYQRPPEHCRTFNSSDAEDTISHVRGQISDPDLSRLFENAFPNTLDAAIR</sequence>
<dbReference type="SUPFAM" id="SSF48208">
    <property type="entry name" value="Six-hairpin glycosidases"/>
    <property type="match status" value="1"/>
</dbReference>
<dbReference type="InterPro" id="IPR008928">
    <property type="entry name" value="6-hairpin_glycosidase_sf"/>
</dbReference>
<reference evidence="1" key="1">
    <citation type="submission" date="2015-01" db="EMBL/GenBank/DDBJ databases">
        <title>The Genome Sequence of Cladophialophora bantiana CBS 173.52.</title>
        <authorList>
            <consortium name="The Broad Institute Genomics Platform"/>
            <person name="Cuomo C."/>
            <person name="de Hoog S."/>
            <person name="Gorbushina A."/>
            <person name="Stielow B."/>
            <person name="Teixiera M."/>
            <person name="Abouelleil A."/>
            <person name="Chapman S.B."/>
            <person name="Priest M."/>
            <person name="Young S.K."/>
            <person name="Wortman J."/>
            <person name="Nusbaum C."/>
            <person name="Birren B."/>
        </authorList>
    </citation>
    <scope>NUCLEOTIDE SEQUENCE [LARGE SCALE GENOMIC DNA]</scope>
    <source>
        <strain evidence="1">CBS 173.52</strain>
    </source>
</reference>